<name>A0ABS1CNR3_9GAMM</name>
<evidence type="ECO:0008006" key="8">
    <source>
        <dbReference type="Google" id="ProtNLM"/>
    </source>
</evidence>
<keyword evidence="7" id="KW-1185">Reference proteome</keyword>
<gene>
    <name evidence="6" type="ORF">CKO31_22565</name>
</gene>
<protein>
    <recommendedName>
        <fullName evidence="8">DUF86 domain-containing protein</fullName>
    </recommendedName>
</protein>
<keyword evidence="1" id="KW-0597">Phosphoprotein</keyword>
<evidence type="ECO:0000256" key="4">
    <source>
        <dbReference type="ARBA" id="ARBA00022741"/>
    </source>
</evidence>
<evidence type="ECO:0000256" key="3">
    <source>
        <dbReference type="ARBA" id="ARBA00022722"/>
    </source>
</evidence>
<dbReference type="RefSeq" id="WP_200242045.1">
    <property type="nucleotide sequence ID" value="NZ_NRRV01000088.1"/>
</dbReference>
<proteinExistence type="predicted"/>
<keyword evidence="3" id="KW-0540">Nuclease</keyword>
<evidence type="ECO:0000256" key="2">
    <source>
        <dbReference type="ARBA" id="ARBA00022649"/>
    </source>
</evidence>
<keyword evidence="4" id="KW-0547">Nucleotide-binding</keyword>
<dbReference type="PANTHER" id="PTHR34139:SF1">
    <property type="entry name" value="RNASE MJ1380-RELATED"/>
    <property type="match status" value="1"/>
</dbReference>
<accession>A0ABS1CNR3</accession>
<dbReference type="InterPro" id="IPR008201">
    <property type="entry name" value="HepT-like"/>
</dbReference>
<evidence type="ECO:0000313" key="6">
    <source>
        <dbReference type="EMBL" id="MBK1633479.1"/>
    </source>
</evidence>
<dbReference type="Pfam" id="PF01934">
    <property type="entry name" value="HepT-like"/>
    <property type="match status" value="1"/>
</dbReference>
<comment type="caution">
    <text evidence="6">The sequence shown here is derived from an EMBL/GenBank/DDBJ whole genome shotgun (WGS) entry which is preliminary data.</text>
</comment>
<evidence type="ECO:0000256" key="5">
    <source>
        <dbReference type="ARBA" id="ARBA00022801"/>
    </source>
</evidence>
<keyword evidence="2" id="KW-1277">Toxin-antitoxin system</keyword>
<keyword evidence="5" id="KW-0378">Hydrolase</keyword>
<evidence type="ECO:0000313" key="7">
    <source>
        <dbReference type="Proteomes" id="UP000748752"/>
    </source>
</evidence>
<evidence type="ECO:0000256" key="1">
    <source>
        <dbReference type="ARBA" id="ARBA00022553"/>
    </source>
</evidence>
<dbReference type="Proteomes" id="UP000748752">
    <property type="component" value="Unassembled WGS sequence"/>
</dbReference>
<sequence>MARDPRALLWDAKASGEAIERFLAGKAFDDYLADEVLRAAVERQFEILGEALSQLDKQAPDVVSSLPGAAKAIAFRNVLIHGYARVDDAIVWQAAAGPLPELLRAIRARLAEKDGEG</sequence>
<dbReference type="InterPro" id="IPR051813">
    <property type="entry name" value="HepT_RNase_toxin"/>
</dbReference>
<organism evidence="6 7">
    <name type="scientific">Thiohalocapsa halophila</name>
    <dbReference type="NCBI Taxonomy" id="69359"/>
    <lineage>
        <taxon>Bacteria</taxon>
        <taxon>Pseudomonadati</taxon>
        <taxon>Pseudomonadota</taxon>
        <taxon>Gammaproteobacteria</taxon>
        <taxon>Chromatiales</taxon>
        <taxon>Chromatiaceae</taxon>
        <taxon>Thiohalocapsa</taxon>
    </lineage>
</organism>
<reference evidence="6 7" key="1">
    <citation type="journal article" date="2020" name="Microorganisms">
        <title>Osmotic Adaptation and Compatible Solute Biosynthesis of Phototrophic Bacteria as Revealed from Genome Analyses.</title>
        <authorList>
            <person name="Imhoff J.F."/>
            <person name="Rahn T."/>
            <person name="Kunzel S."/>
            <person name="Keller A."/>
            <person name="Neulinger S.C."/>
        </authorList>
    </citation>
    <scope>NUCLEOTIDE SEQUENCE [LARGE SCALE GENOMIC DNA]</scope>
    <source>
        <strain evidence="6 7">DSM 6210</strain>
    </source>
</reference>
<dbReference type="PANTHER" id="PTHR34139">
    <property type="entry name" value="UPF0331 PROTEIN MJ0127"/>
    <property type="match status" value="1"/>
</dbReference>
<dbReference type="EMBL" id="NRRV01000088">
    <property type="protein sequence ID" value="MBK1633479.1"/>
    <property type="molecule type" value="Genomic_DNA"/>
</dbReference>